<keyword evidence="1" id="KW-0812">Transmembrane</keyword>
<reference evidence="2 3" key="1">
    <citation type="submission" date="2018-02" db="EMBL/GenBank/DDBJ databases">
        <authorList>
            <person name="Cohen D.B."/>
            <person name="Kent A.D."/>
        </authorList>
    </citation>
    <scope>NUCLEOTIDE SEQUENCE [LARGE SCALE GENOMIC DNA]</scope>
    <source>
        <strain evidence="2">1</strain>
    </source>
</reference>
<proteinExistence type="predicted"/>
<organism evidence="2 3">
    <name type="scientific">Micropruina glycogenica</name>
    <dbReference type="NCBI Taxonomy" id="75385"/>
    <lineage>
        <taxon>Bacteria</taxon>
        <taxon>Bacillati</taxon>
        <taxon>Actinomycetota</taxon>
        <taxon>Actinomycetes</taxon>
        <taxon>Propionibacteriales</taxon>
        <taxon>Nocardioidaceae</taxon>
        <taxon>Micropruina</taxon>
    </lineage>
</organism>
<keyword evidence="3" id="KW-1185">Reference proteome</keyword>
<accession>A0A2N9JI41</accession>
<gene>
    <name evidence="2" type="ORF">MPLG2_2416</name>
</gene>
<feature type="transmembrane region" description="Helical" evidence="1">
    <location>
        <begin position="6"/>
        <end position="24"/>
    </location>
</feature>
<keyword evidence="1" id="KW-1133">Transmembrane helix</keyword>
<dbReference type="OrthoDB" id="190895at2"/>
<sequence length="403" mass="44284">MNSLVQVLLLLIVIGGSVGLFFVVRRQRYLRSLTEQGWAFDNSPTLAATYGLNCPPFGLGYGRHIDDLITGRTAQGVDFAVFEYGRLGYVATLALPRPLPELYVASELRPGAQGLQKPFGPWTVTAKDPAWAEAAMGAISGSLGALSSQWPVDVSVDGTRLVGLGAPREAVKLRAFLDALGPVAVQLAGPSLSGYTGEQPPAELSLYSHPSWIYRPSDDRFLSQVAHDTGGYSHEADDVVLAEVHGLRMIGLTHNWKTDRTETSTDSDGRTTTRTVTDNHSEPVLEFHLPWHFGDLSVNWSGWGDRVRFESSDFDRAFKVRCQYPKFASDVFHPRQMEFMLRAQPLPFSIDSGRVHIGVGANDPAVMARTAEFLVAFFAGVPNFVWEDLGFKEPPISRELDGF</sequence>
<dbReference type="Proteomes" id="UP000238164">
    <property type="component" value="Chromosome 1"/>
</dbReference>
<evidence type="ECO:0008006" key="4">
    <source>
        <dbReference type="Google" id="ProtNLM"/>
    </source>
</evidence>
<name>A0A2N9JI41_9ACTN</name>
<evidence type="ECO:0000313" key="3">
    <source>
        <dbReference type="Proteomes" id="UP000238164"/>
    </source>
</evidence>
<dbReference type="AlphaFoldDB" id="A0A2N9JI41"/>
<evidence type="ECO:0000313" key="2">
    <source>
        <dbReference type="EMBL" id="SPD87446.1"/>
    </source>
</evidence>
<protein>
    <recommendedName>
        <fullName evidence="4">DUF3137 domain-containing protein</fullName>
    </recommendedName>
</protein>
<dbReference type="KEGG" id="mgg:MPLG2_2416"/>
<evidence type="ECO:0000256" key="1">
    <source>
        <dbReference type="SAM" id="Phobius"/>
    </source>
</evidence>
<keyword evidence="1" id="KW-0472">Membrane</keyword>
<dbReference type="EMBL" id="LT985188">
    <property type="protein sequence ID" value="SPD87446.1"/>
    <property type="molecule type" value="Genomic_DNA"/>
</dbReference>
<dbReference type="RefSeq" id="WP_105186175.1">
    <property type="nucleotide sequence ID" value="NZ_BAAAGO010000021.1"/>
</dbReference>